<dbReference type="Gene3D" id="1.10.357.10">
    <property type="entry name" value="Tetracycline Repressor, domain 2"/>
    <property type="match status" value="1"/>
</dbReference>
<evidence type="ECO:0000259" key="5">
    <source>
        <dbReference type="PROSITE" id="PS50977"/>
    </source>
</evidence>
<name>A0ABS6B5V2_9NOCA</name>
<evidence type="ECO:0000256" key="4">
    <source>
        <dbReference type="PROSITE-ProRule" id="PRU00335"/>
    </source>
</evidence>
<keyword evidence="8" id="KW-1185">Reference proteome</keyword>
<reference evidence="7 8" key="1">
    <citation type="submission" date="2021-06" db="EMBL/GenBank/DDBJ databases">
        <title>Actinomycetes sequencing.</title>
        <authorList>
            <person name="Shan Q."/>
        </authorList>
    </citation>
    <scope>NUCLEOTIDE SEQUENCE [LARGE SCALE GENOMIC DNA]</scope>
    <source>
        <strain evidence="7 8">NEAU-G5</strain>
    </source>
</reference>
<dbReference type="PANTHER" id="PTHR47506:SF1">
    <property type="entry name" value="HTH-TYPE TRANSCRIPTIONAL REGULATOR YJDC"/>
    <property type="match status" value="1"/>
</dbReference>
<evidence type="ECO:0000256" key="1">
    <source>
        <dbReference type="ARBA" id="ARBA00023015"/>
    </source>
</evidence>
<organism evidence="7 8">
    <name type="scientific">Nocardia albiluteola</name>
    <dbReference type="NCBI Taxonomy" id="2842303"/>
    <lineage>
        <taxon>Bacteria</taxon>
        <taxon>Bacillati</taxon>
        <taxon>Actinomycetota</taxon>
        <taxon>Actinomycetes</taxon>
        <taxon>Mycobacteriales</taxon>
        <taxon>Nocardiaceae</taxon>
        <taxon>Nocardia</taxon>
    </lineage>
</organism>
<dbReference type="InterPro" id="IPR036271">
    <property type="entry name" value="Tet_transcr_reg_TetR-rel_C_sf"/>
</dbReference>
<keyword evidence="1" id="KW-0805">Transcription regulation</keyword>
<comment type="caution">
    <text evidence="7">The sequence shown here is derived from an EMBL/GenBank/DDBJ whole genome shotgun (WGS) entry which is preliminary data.</text>
</comment>
<dbReference type="PROSITE" id="PS50977">
    <property type="entry name" value="HTH_TETR_2"/>
    <property type="match status" value="1"/>
</dbReference>
<feature type="domain" description="HTH tetR-type" evidence="5">
    <location>
        <begin position="12"/>
        <end position="72"/>
    </location>
</feature>
<proteinExistence type="predicted"/>
<gene>
    <name evidence="6" type="ORF">KO481_13490</name>
    <name evidence="7" type="ORF">KO481_29420</name>
</gene>
<dbReference type="EMBL" id="JAHKNI010000011">
    <property type="protein sequence ID" value="MBU3065634.1"/>
    <property type="molecule type" value="Genomic_DNA"/>
</dbReference>
<evidence type="ECO:0000313" key="6">
    <source>
        <dbReference type="EMBL" id="MBU3062532.1"/>
    </source>
</evidence>
<keyword evidence="3" id="KW-0804">Transcription</keyword>
<evidence type="ECO:0000256" key="2">
    <source>
        <dbReference type="ARBA" id="ARBA00023125"/>
    </source>
</evidence>
<feature type="DNA-binding region" description="H-T-H motif" evidence="4">
    <location>
        <begin position="35"/>
        <end position="54"/>
    </location>
</feature>
<evidence type="ECO:0000256" key="3">
    <source>
        <dbReference type="ARBA" id="ARBA00023163"/>
    </source>
</evidence>
<dbReference type="InterPro" id="IPR009057">
    <property type="entry name" value="Homeodomain-like_sf"/>
</dbReference>
<dbReference type="InterPro" id="IPR001647">
    <property type="entry name" value="HTH_TetR"/>
</dbReference>
<dbReference type="EMBL" id="JAHKNI010000004">
    <property type="protein sequence ID" value="MBU3062532.1"/>
    <property type="molecule type" value="Genomic_DNA"/>
</dbReference>
<keyword evidence="2 4" id="KW-0238">DNA-binding</keyword>
<dbReference type="SUPFAM" id="SSF46689">
    <property type="entry name" value="Homeodomain-like"/>
    <property type="match status" value="1"/>
</dbReference>
<dbReference type="PRINTS" id="PR00455">
    <property type="entry name" value="HTHTETR"/>
</dbReference>
<dbReference type="PANTHER" id="PTHR47506">
    <property type="entry name" value="TRANSCRIPTIONAL REGULATORY PROTEIN"/>
    <property type="match status" value="1"/>
</dbReference>
<protein>
    <submittedName>
        <fullName evidence="7">TetR/AcrR family transcriptional regulator</fullName>
    </submittedName>
</protein>
<sequence>MARTLVADHTGRLTRQRILQAALELFAERGYAGTSIALIAKRVGLSQPGVLHHFSDKRSLLIAVLEERDRVDADGRTGNRYEGLTIRQALDFMVDTVEHNLDKRDAIRLSHVSGLTAGADAEAAAEWSRARLARMRSDIIELGVRAREDGSISEDADIDGLASLVIATFLGLEQQWLLDPEFDMVTGMRTFTRLLATELGLGPAESDKSTTPH</sequence>
<accession>A0ABS6B5V2</accession>
<dbReference type="SUPFAM" id="SSF48498">
    <property type="entry name" value="Tetracyclin repressor-like, C-terminal domain"/>
    <property type="match status" value="1"/>
</dbReference>
<dbReference type="Proteomes" id="UP000733379">
    <property type="component" value="Unassembled WGS sequence"/>
</dbReference>
<dbReference type="Pfam" id="PF00440">
    <property type="entry name" value="TetR_N"/>
    <property type="match status" value="1"/>
</dbReference>
<evidence type="ECO:0000313" key="8">
    <source>
        <dbReference type="Proteomes" id="UP000733379"/>
    </source>
</evidence>
<evidence type="ECO:0000313" key="7">
    <source>
        <dbReference type="EMBL" id="MBU3065634.1"/>
    </source>
</evidence>
<dbReference type="RefSeq" id="WP_215917455.1">
    <property type="nucleotide sequence ID" value="NZ_JAHKNI010000004.1"/>
</dbReference>